<dbReference type="PATRIC" id="fig|28229.3.peg.4135"/>
<comment type="caution">
    <text evidence="2">The sequence shown here is derived from an EMBL/GenBank/DDBJ whole genome shotgun (WGS) entry which is preliminary data.</text>
</comment>
<name>A0A099KHV4_COLPS</name>
<feature type="region of interest" description="Disordered" evidence="1">
    <location>
        <begin position="35"/>
        <end position="66"/>
    </location>
</feature>
<reference evidence="2 3" key="1">
    <citation type="submission" date="2014-08" db="EMBL/GenBank/DDBJ databases">
        <title>Genomic and Phenotypic Diversity of Colwellia psychrerythraea strains from Disparate Marine Basins.</title>
        <authorList>
            <person name="Techtmann S.M."/>
            <person name="Stelling S.C."/>
            <person name="Utturkar S.M."/>
            <person name="Alshibli N."/>
            <person name="Harris A."/>
            <person name="Brown S.D."/>
            <person name="Hazen T.C."/>
        </authorList>
    </citation>
    <scope>NUCLEOTIDE SEQUENCE [LARGE SCALE GENOMIC DNA]</scope>
    <source>
        <strain evidence="2 3">GAB14E</strain>
    </source>
</reference>
<dbReference type="EMBL" id="JQEC01000057">
    <property type="protein sequence ID" value="KGJ89163.1"/>
    <property type="molecule type" value="Genomic_DNA"/>
</dbReference>
<protein>
    <submittedName>
        <fullName evidence="2">Uncharacterized protein</fullName>
    </submittedName>
</protein>
<gene>
    <name evidence="2" type="ORF">GAB14E_4159</name>
</gene>
<feature type="compositionally biased region" description="Polar residues" evidence="1">
    <location>
        <begin position="39"/>
        <end position="58"/>
    </location>
</feature>
<organism evidence="2 3">
    <name type="scientific">Colwellia psychrerythraea</name>
    <name type="common">Vibrio psychroerythus</name>
    <dbReference type="NCBI Taxonomy" id="28229"/>
    <lineage>
        <taxon>Bacteria</taxon>
        <taxon>Pseudomonadati</taxon>
        <taxon>Pseudomonadota</taxon>
        <taxon>Gammaproteobacteria</taxon>
        <taxon>Alteromonadales</taxon>
        <taxon>Colwelliaceae</taxon>
        <taxon>Colwellia</taxon>
    </lineage>
</organism>
<sequence>MSTNPTPKISLEQEKIRLPVPSFTLITAQEKVRKAEDGWNSQDPVNTNSTKFLPTQRQLKVLEARH</sequence>
<dbReference type="OrthoDB" id="9787970at2"/>
<dbReference type="AlphaFoldDB" id="A0A099KHV4"/>
<dbReference type="Proteomes" id="UP000029868">
    <property type="component" value="Unassembled WGS sequence"/>
</dbReference>
<dbReference type="InterPro" id="IPR032710">
    <property type="entry name" value="NTF2-like_dom_sf"/>
</dbReference>
<proteinExistence type="predicted"/>
<evidence type="ECO:0000256" key="1">
    <source>
        <dbReference type="SAM" id="MobiDB-lite"/>
    </source>
</evidence>
<dbReference type="InterPro" id="IPR009783">
    <property type="entry name" value="DUF1348"/>
</dbReference>
<dbReference type="RefSeq" id="WP_033084054.1">
    <property type="nucleotide sequence ID" value="NZ_JQEC01000057.1"/>
</dbReference>
<accession>A0A099KHV4</accession>
<dbReference type="SUPFAM" id="SSF54427">
    <property type="entry name" value="NTF2-like"/>
    <property type="match status" value="1"/>
</dbReference>
<dbReference type="Pfam" id="PF07080">
    <property type="entry name" value="DUF1348"/>
    <property type="match status" value="1"/>
</dbReference>
<evidence type="ECO:0000313" key="2">
    <source>
        <dbReference type="EMBL" id="KGJ89163.1"/>
    </source>
</evidence>
<evidence type="ECO:0000313" key="3">
    <source>
        <dbReference type="Proteomes" id="UP000029868"/>
    </source>
</evidence>